<accession>A0AA41PYW3</accession>
<keyword evidence="2" id="KW-1185">Reference proteome</keyword>
<protein>
    <recommendedName>
        <fullName evidence="3">DUF1877 family protein</fullName>
    </recommendedName>
</protein>
<comment type="caution">
    <text evidence="1">The sequence shown here is derived from an EMBL/GenBank/DDBJ whole genome shotgun (WGS) entry which is preliminary data.</text>
</comment>
<dbReference type="AlphaFoldDB" id="A0AA41PYW3"/>
<name>A0AA41PYW3_9ACTN</name>
<evidence type="ECO:0000313" key="1">
    <source>
        <dbReference type="EMBL" id="MCF2527691.1"/>
    </source>
</evidence>
<evidence type="ECO:0000313" key="2">
    <source>
        <dbReference type="Proteomes" id="UP001165378"/>
    </source>
</evidence>
<reference evidence="1" key="1">
    <citation type="submission" date="2022-01" db="EMBL/GenBank/DDBJ databases">
        <title>Genome-Based Taxonomic Classification of the Phylum Actinobacteria.</title>
        <authorList>
            <person name="Gao Y."/>
        </authorList>
    </citation>
    <scope>NUCLEOTIDE SEQUENCE</scope>
    <source>
        <strain evidence="1">KLBMP 8922</strain>
    </source>
</reference>
<dbReference type="Proteomes" id="UP001165378">
    <property type="component" value="Unassembled WGS sequence"/>
</dbReference>
<organism evidence="1 2">
    <name type="scientific">Yinghuangia soli</name>
    <dbReference type="NCBI Taxonomy" id="2908204"/>
    <lineage>
        <taxon>Bacteria</taxon>
        <taxon>Bacillati</taxon>
        <taxon>Actinomycetota</taxon>
        <taxon>Actinomycetes</taxon>
        <taxon>Kitasatosporales</taxon>
        <taxon>Streptomycetaceae</taxon>
        <taxon>Yinghuangia</taxon>
    </lineage>
</organism>
<gene>
    <name evidence="1" type="ORF">LZ495_10750</name>
</gene>
<evidence type="ECO:0008006" key="3">
    <source>
        <dbReference type="Google" id="ProtNLM"/>
    </source>
</evidence>
<sequence length="171" mass="17968">MPLIDYFRAPDAAAALRVLERDGGPGGVGGPGQPEFDVVTAKAVHPQTSFAALVTALPERPADGGALFGSSYIWPGTTPPTAEECRDLPGDSPWMEGPWIEEFPAAVRDLLADVPEARMPAIAAAWSASGEAPWWSAAPAGADLVPLLSAFAELARRARADGDRLYCWSAL</sequence>
<proteinExistence type="predicted"/>
<dbReference type="RefSeq" id="WP_235051845.1">
    <property type="nucleotide sequence ID" value="NZ_JAKFHA010000004.1"/>
</dbReference>
<dbReference type="EMBL" id="JAKFHA010000004">
    <property type="protein sequence ID" value="MCF2527691.1"/>
    <property type="molecule type" value="Genomic_DNA"/>
</dbReference>